<dbReference type="PROSITE" id="PS50045">
    <property type="entry name" value="SIGMA54_INTERACT_4"/>
    <property type="match status" value="1"/>
</dbReference>
<comment type="caution">
    <text evidence="7">The sequence shown here is derived from an EMBL/GenBank/DDBJ whole genome shotgun (WGS) entry which is preliminary data.</text>
</comment>
<dbReference type="Gene3D" id="3.30.450.40">
    <property type="match status" value="1"/>
</dbReference>
<dbReference type="InterPro" id="IPR029016">
    <property type="entry name" value="GAF-like_dom_sf"/>
</dbReference>
<protein>
    <submittedName>
        <fullName evidence="7">Sigma-54-dependent Fis family transcriptional regulator</fullName>
    </submittedName>
</protein>
<evidence type="ECO:0000256" key="5">
    <source>
        <dbReference type="ARBA" id="ARBA00023163"/>
    </source>
</evidence>
<keyword evidence="4" id="KW-0238">DNA-binding</keyword>
<dbReference type="Gene3D" id="1.10.10.60">
    <property type="entry name" value="Homeodomain-like"/>
    <property type="match status" value="1"/>
</dbReference>
<dbReference type="Pfam" id="PF02954">
    <property type="entry name" value="HTH_8"/>
    <property type="match status" value="1"/>
</dbReference>
<keyword evidence="8" id="KW-1185">Reference proteome</keyword>
<dbReference type="CDD" id="cd00009">
    <property type="entry name" value="AAA"/>
    <property type="match status" value="1"/>
</dbReference>
<dbReference type="InterPro" id="IPR025943">
    <property type="entry name" value="Sigma_54_int_dom_ATP-bd_2"/>
</dbReference>
<dbReference type="InterPro" id="IPR025944">
    <property type="entry name" value="Sigma_54_int_dom_CS"/>
</dbReference>
<sequence length="681" mass="74491">MRQHAILTAPHLKQARLQFVERGIRPETGVELRVAQSWQRSMSAGLSPLGGVDCADNLSVGNLRYARDLNHELISHSEPVIEYLFEQLRHSHSMVILADAQGVLMHTMGDLDFLSKADKVALKCGASWAENQRGTNAIGTALAEASEIEINGAEHFLEPNEFLTCAAAPILSAQGQLMGILDISGDHRSRHPHTLGLVTTAAQMIENSLVLSACQHQILVQLHTSAAGIGSVAQGVLAFSEDGCLVGANRRGLALLKLRYTDIAATRWEHLFEQDFEALLARQLRLAGRAEAVFCRDGTCLFVQMHSQSRGRQAMTVSVQSTQTQPLRSAQSIQSGQIDARWQAASEKARKLIDKAIPLLITGESGVGKEVFAQSVHQASARRDKAFVAVNCAAIPEHLIEAELFGYVAGAFTGAARQGAAGRLREAHGGTLFLDEIGDMPFSLQTRLLRVLQERQVIPLGSSVAIAVDFNLICATHQNLKRNIEQGRFREDLFYRINGLSLNLPALRERSDFTALCASLLREFSPVQIDIAIDLLAAMRVYAWPGNLRQLSHVLRAAVALMDEEQSCISWEHIGDELAAELRNASKGNPRLESAAIAELERRDAVEITGKIGETPTQIPQNAWMNSMPQEAKSPSKAQNLQENARQLIQQALQNTNGNVSAAARLLGISRQTLYRKLQGQ</sequence>
<dbReference type="RefSeq" id="WP_186941367.1">
    <property type="nucleotide sequence ID" value="NZ_JACOGA010000005.1"/>
</dbReference>
<dbReference type="PROSITE" id="PS00676">
    <property type="entry name" value="SIGMA54_INTERACT_2"/>
    <property type="match status" value="1"/>
</dbReference>
<reference evidence="7 8" key="1">
    <citation type="submission" date="2020-08" db="EMBL/GenBank/DDBJ databases">
        <title>Novel species isolated from subtropical streams in China.</title>
        <authorList>
            <person name="Lu H."/>
        </authorList>
    </citation>
    <scope>NUCLEOTIDE SEQUENCE [LARGE SCALE GENOMIC DNA]</scope>
    <source>
        <strain evidence="7 8">LX15W</strain>
    </source>
</reference>
<dbReference type="InterPro" id="IPR025662">
    <property type="entry name" value="Sigma_54_int_dom_ATP-bd_1"/>
</dbReference>
<dbReference type="InterPro" id="IPR002078">
    <property type="entry name" value="Sigma_54_int"/>
</dbReference>
<evidence type="ECO:0000313" key="7">
    <source>
        <dbReference type="EMBL" id="MBC3873335.1"/>
    </source>
</evidence>
<dbReference type="Proteomes" id="UP000624279">
    <property type="component" value="Unassembled WGS sequence"/>
</dbReference>
<accession>A0ABR6Y9P5</accession>
<dbReference type="EMBL" id="JACOGA010000005">
    <property type="protein sequence ID" value="MBC3873335.1"/>
    <property type="molecule type" value="Genomic_DNA"/>
</dbReference>
<dbReference type="InterPro" id="IPR002197">
    <property type="entry name" value="HTH_Fis"/>
</dbReference>
<dbReference type="SUPFAM" id="SSF52540">
    <property type="entry name" value="P-loop containing nucleoside triphosphate hydrolases"/>
    <property type="match status" value="1"/>
</dbReference>
<dbReference type="SMART" id="SM00382">
    <property type="entry name" value="AAA"/>
    <property type="match status" value="1"/>
</dbReference>
<dbReference type="Pfam" id="PF25601">
    <property type="entry name" value="AAA_lid_14"/>
    <property type="match status" value="1"/>
</dbReference>
<keyword evidence="1" id="KW-0547">Nucleotide-binding</keyword>
<keyword evidence="5" id="KW-0804">Transcription</keyword>
<evidence type="ECO:0000256" key="4">
    <source>
        <dbReference type="ARBA" id="ARBA00023125"/>
    </source>
</evidence>
<gene>
    <name evidence="7" type="ORF">H8K55_07045</name>
</gene>
<dbReference type="InterPro" id="IPR058031">
    <property type="entry name" value="AAA_lid_NorR"/>
</dbReference>
<dbReference type="PRINTS" id="PR01590">
    <property type="entry name" value="HTHFIS"/>
</dbReference>
<dbReference type="InterPro" id="IPR003593">
    <property type="entry name" value="AAA+_ATPase"/>
</dbReference>
<evidence type="ECO:0000259" key="6">
    <source>
        <dbReference type="PROSITE" id="PS50045"/>
    </source>
</evidence>
<keyword evidence="3" id="KW-0805">Transcription regulation</keyword>
<evidence type="ECO:0000256" key="3">
    <source>
        <dbReference type="ARBA" id="ARBA00023015"/>
    </source>
</evidence>
<keyword evidence="2" id="KW-0067">ATP-binding</keyword>
<dbReference type="SUPFAM" id="SSF46689">
    <property type="entry name" value="Homeodomain-like"/>
    <property type="match status" value="1"/>
</dbReference>
<dbReference type="Gene3D" id="3.40.50.300">
    <property type="entry name" value="P-loop containing nucleotide triphosphate hydrolases"/>
    <property type="match status" value="1"/>
</dbReference>
<organism evidence="7 8">
    <name type="scientific">Undibacterium flavidum</name>
    <dbReference type="NCBI Taxonomy" id="2762297"/>
    <lineage>
        <taxon>Bacteria</taxon>
        <taxon>Pseudomonadati</taxon>
        <taxon>Pseudomonadota</taxon>
        <taxon>Betaproteobacteria</taxon>
        <taxon>Burkholderiales</taxon>
        <taxon>Oxalobacteraceae</taxon>
        <taxon>Undibacterium</taxon>
    </lineage>
</organism>
<dbReference type="Pfam" id="PF00158">
    <property type="entry name" value="Sigma54_activat"/>
    <property type="match status" value="1"/>
</dbReference>
<dbReference type="InterPro" id="IPR009057">
    <property type="entry name" value="Homeodomain-like_sf"/>
</dbReference>
<dbReference type="PROSITE" id="PS00675">
    <property type="entry name" value="SIGMA54_INTERACT_1"/>
    <property type="match status" value="1"/>
</dbReference>
<dbReference type="Gene3D" id="1.10.8.60">
    <property type="match status" value="1"/>
</dbReference>
<dbReference type="Pfam" id="PF01590">
    <property type="entry name" value="GAF"/>
    <property type="match status" value="1"/>
</dbReference>
<evidence type="ECO:0000256" key="2">
    <source>
        <dbReference type="ARBA" id="ARBA00022840"/>
    </source>
</evidence>
<evidence type="ECO:0000256" key="1">
    <source>
        <dbReference type="ARBA" id="ARBA00022741"/>
    </source>
</evidence>
<evidence type="ECO:0000313" key="8">
    <source>
        <dbReference type="Proteomes" id="UP000624279"/>
    </source>
</evidence>
<name>A0ABR6Y9P5_9BURK</name>
<dbReference type="InterPro" id="IPR003018">
    <property type="entry name" value="GAF"/>
</dbReference>
<proteinExistence type="predicted"/>
<dbReference type="PANTHER" id="PTHR32071:SF77">
    <property type="entry name" value="TRANSCRIPTIONAL REGULATORY PROTEIN"/>
    <property type="match status" value="1"/>
</dbReference>
<dbReference type="PANTHER" id="PTHR32071">
    <property type="entry name" value="TRANSCRIPTIONAL REGULATORY PROTEIN"/>
    <property type="match status" value="1"/>
</dbReference>
<dbReference type="PROSITE" id="PS00688">
    <property type="entry name" value="SIGMA54_INTERACT_3"/>
    <property type="match status" value="1"/>
</dbReference>
<dbReference type="InterPro" id="IPR027417">
    <property type="entry name" value="P-loop_NTPase"/>
</dbReference>
<feature type="domain" description="Sigma-54 factor interaction" evidence="6">
    <location>
        <begin position="343"/>
        <end position="560"/>
    </location>
</feature>